<protein>
    <submittedName>
        <fullName evidence="1">Endonuclease-reverse transcriptase</fullName>
    </submittedName>
</protein>
<proteinExistence type="predicted"/>
<keyword evidence="1" id="KW-0548">Nucleotidyltransferase</keyword>
<name>G7YD84_CLOSI</name>
<keyword evidence="1" id="KW-0378">Hydrolase</keyword>
<keyword evidence="1" id="KW-0540">Nuclease</keyword>
<sequence>MESMDIRRSFCEDKIDAPLIPVVASRLGTSNNYWCIVVNLDDAAQKYPRETCKTQYRSHYLGMTGCECNKRRKRMSVVAILAKIIVYRLHAARAPKQKQKGFGSRRGCVDQLFTRIESRFKFEQLTKVCFLRSGAAFDSVQKGDLWTIHKKLVSGS</sequence>
<reference key="2">
    <citation type="submission" date="2011-10" db="EMBL/GenBank/DDBJ databases">
        <title>The genome and transcriptome sequence of Clonorchis sinensis provide insights into the carcinogenic liver fluke.</title>
        <authorList>
            <person name="Wang X."/>
            <person name="Huang Y."/>
            <person name="Chen W."/>
            <person name="Liu H."/>
            <person name="Guo L."/>
            <person name="Chen Y."/>
            <person name="Luo F."/>
            <person name="Zhou W."/>
            <person name="Sun J."/>
            <person name="Mao Q."/>
            <person name="Liang P."/>
            <person name="Zhou C."/>
            <person name="Tian Y."/>
            <person name="Men J."/>
            <person name="Lv X."/>
            <person name="Huang L."/>
            <person name="Zhou J."/>
            <person name="Hu Y."/>
            <person name="Li R."/>
            <person name="Zhang F."/>
            <person name="Lei H."/>
            <person name="Li X."/>
            <person name="Hu X."/>
            <person name="Liang C."/>
            <person name="Xu J."/>
            <person name="Wu Z."/>
            <person name="Yu X."/>
        </authorList>
    </citation>
    <scope>NUCLEOTIDE SEQUENCE</scope>
    <source>
        <strain>Henan</strain>
    </source>
</reference>
<keyword evidence="1" id="KW-0695">RNA-directed DNA polymerase</keyword>
<accession>G7YD84</accession>
<reference evidence="1" key="1">
    <citation type="journal article" date="2011" name="Genome Biol.">
        <title>The draft genome of the carcinogenic human liver fluke Clonorchis sinensis.</title>
        <authorList>
            <person name="Wang X."/>
            <person name="Chen W."/>
            <person name="Huang Y."/>
            <person name="Sun J."/>
            <person name="Men J."/>
            <person name="Liu H."/>
            <person name="Luo F."/>
            <person name="Guo L."/>
            <person name="Lv X."/>
            <person name="Deng C."/>
            <person name="Zhou C."/>
            <person name="Fan Y."/>
            <person name="Li X."/>
            <person name="Huang L."/>
            <person name="Hu Y."/>
            <person name="Liang C."/>
            <person name="Hu X."/>
            <person name="Xu J."/>
            <person name="Yu X."/>
        </authorList>
    </citation>
    <scope>NUCLEOTIDE SEQUENCE [LARGE SCALE GENOMIC DNA]</scope>
    <source>
        <strain evidence="1">Henan</strain>
    </source>
</reference>
<dbReference type="GO" id="GO:0003964">
    <property type="term" value="F:RNA-directed DNA polymerase activity"/>
    <property type="evidence" value="ECO:0007669"/>
    <property type="project" value="UniProtKB-KW"/>
</dbReference>
<evidence type="ECO:0000313" key="2">
    <source>
        <dbReference type="Proteomes" id="UP000008909"/>
    </source>
</evidence>
<organism evidence="1 2">
    <name type="scientific">Clonorchis sinensis</name>
    <name type="common">Chinese liver fluke</name>
    <dbReference type="NCBI Taxonomy" id="79923"/>
    <lineage>
        <taxon>Eukaryota</taxon>
        <taxon>Metazoa</taxon>
        <taxon>Spiralia</taxon>
        <taxon>Lophotrochozoa</taxon>
        <taxon>Platyhelminthes</taxon>
        <taxon>Trematoda</taxon>
        <taxon>Digenea</taxon>
        <taxon>Opisthorchiida</taxon>
        <taxon>Opisthorchiata</taxon>
        <taxon>Opisthorchiidae</taxon>
        <taxon>Clonorchis</taxon>
    </lineage>
</organism>
<dbReference type="Proteomes" id="UP000008909">
    <property type="component" value="Unassembled WGS sequence"/>
</dbReference>
<keyword evidence="1" id="KW-0808">Transferase</keyword>
<gene>
    <name evidence="1" type="ORF">CLF_105222</name>
</gene>
<dbReference type="GO" id="GO:0004519">
    <property type="term" value="F:endonuclease activity"/>
    <property type="evidence" value="ECO:0007669"/>
    <property type="project" value="UniProtKB-KW"/>
</dbReference>
<dbReference type="AlphaFoldDB" id="G7YD84"/>
<dbReference type="EMBL" id="DF143093">
    <property type="protein sequence ID" value="GAA50918.1"/>
    <property type="molecule type" value="Genomic_DNA"/>
</dbReference>
<keyword evidence="2" id="KW-1185">Reference proteome</keyword>
<evidence type="ECO:0000313" key="1">
    <source>
        <dbReference type="EMBL" id="GAA50918.1"/>
    </source>
</evidence>
<keyword evidence="1" id="KW-0255">Endonuclease</keyword>